<keyword evidence="1" id="KW-0472">Membrane</keyword>
<keyword evidence="1" id="KW-1133">Transmembrane helix</keyword>
<organism evidence="2 3">
    <name type="scientific">Glossina palpalis gambiensis</name>
    <dbReference type="NCBI Taxonomy" id="67801"/>
    <lineage>
        <taxon>Eukaryota</taxon>
        <taxon>Metazoa</taxon>
        <taxon>Ecdysozoa</taxon>
        <taxon>Arthropoda</taxon>
        <taxon>Hexapoda</taxon>
        <taxon>Insecta</taxon>
        <taxon>Pterygota</taxon>
        <taxon>Neoptera</taxon>
        <taxon>Endopterygota</taxon>
        <taxon>Diptera</taxon>
        <taxon>Brachycera</taxon>
        <taxon>Muscomorpha</taxon>
        <taxon>Hippoboscoidea</taxon>
        <taxon>Glossinidae</taxon>
        <taxon>Glossina</taxon>
    </lineage>
</organism>
<dbReference type="EnsemblMetazoa" id="GPPI042965-RA">
    <property type="protein sequence ID" value="GPPI042965-PA"/>
    <property type="gene ID" value="GPPI042965"/>
</dbReference>
<evidence type="ECO:0000313" key="2">
    <source>
        <dbReference type="EnsemblMetazoa" id="GPPI042965-PA"/>
    </source>
</evidence>
<name>A0A1B0BWU9_9MUSC</name>
<keyword evidence="3" id="KW-1185">Reference proteome</keyword>
<evidence type="ECO:0000256" key="1">
    <source>
        <dbReference type="SAM" id="Phobius"/>
    </source>
</evidence>
<proteinExistence type="predicted"/>
<reference evidence="2" key="2">
    <citation type="submission" date="2020-05" db="UniProtKB">
        <authorList>
            <consortium name="EnsemblMetazoa"/>
        </authorList>
    </citation>
    <scope>IDENTIFICATION</scope>
    <source>
        <strain evidence="2">IAEA</strain>
    </source>
</reference>
<protein>
    <submittedName>
        <fullName evidence="2">Uncharacterized protein</fullName>
    </submittedName>
</protein>
<sequence length="131" mass="14192">MRTGYKAARSEEQVVIPPEDIDHNPNLPISRHVQRGIRVHILNLKEYNGSSILSLLSLTMTCLVACLPACRFAAYYQVRQGLKKYLMCKPAIPIKRLITAAPAAPAAAAATSTTNKAAIATIMIITTITSS</sequence>
<evidence type="ECO:0000313" key="3">
    <source>
        <dbReference type="Proteomes" id="UP000092460"/>
    </source>
</evidence>
<dbReference type="AlphaFoldDB" id="A0A1B0BWU9"/>
<feature type="transmembrane region" description="Helical" evidence="1">
    <location>
        <begin position="52"/>
        <end position="74"/>
    </location>
</feature>
<dbReference type="EMBL" id="JXJN01021971">
    <property type="status" value="NOT_ANNOTATED_CDS"/>
    <property type="molecule type" value="Genomic_DNA"/>
</dbReference>
<dbReference type="Proteomes" id="UP000092460">
    <property type="component" value="Unassembled WGS sequence"/>
</dbReference>
<accession>A0A1B0BWU9</accession>
<reference evidence="3" key="1">
    <citation type="submission" date="2015-01" db="EMBL/GenBank/DDBJ databases">
        <authorList>
            <person name="Aksoy S."/>
            <person name="Warren W."/>
            <person name="Wilson R.K."/>
        </authorList>
    </citation>
    <scope>NUCLEOTIDE SEQUENCE [LARGE SCALE GENOMIC DNA]</scope>
    <source>
        <strain evidence="3">IAEA</strain>
    </source>
</reference>
<dbReference type="VEuPathDB" id="VectorBase:GPPI042965"/>
<keyword evidence="1" id="KW-0812">Transmembrane</keyword>